<name>A0A1F6N9G0_9BACT</name>
<protein>
    <submittedName>
        <fullName evidence="1">Uncharacterized protein</fullName>
    </submittedName>
</protein>
<organism evidence="1 2">
    <name type="scientific">Candidatus Magasanikbacteria bacterium RIFCSPLOWO2_02_FULL_44_11</name>
    <dbReference type="NCBI Taxonomy" id="1798689"/>
    <lineage>
        <taxon>Bacteria</taxon>
        <taxon>Candidatus Magasanikiibacteriota</taxon>
    </lineage>
</organism>
<comment type="caution">
    <text evidence="1">The sequence shown here is derived from an EMBL/GenBank/DDBJ whole genome shotgun (WGS) entry which is preliminary data.</text>
</comment>
<dbReference type="Proteomes" id="UP000178726">
    <property type="component" value="Unassembled WGS sequence"/>
</dbReference>
<reference evidence="1 2" key="1">
    <citation type="journal article" date="2016" name="Nat. Commun.">
        <title>Thousands of microbial genomes shed light on interconnected biogeochemical processes in an aquifer system.</title>
        <authorList>
            <person name="Anantharaman K."/>
            <person name="Brown C.T."/>
            <person name="Hug L.A."/>
            <person name="Sharon I."/>
            <person name="Castelle C.J."/>
            <person name="Probst A.J."/>
            <person name="Thomas B.C."/>
            <person name="Singh A."/>
            <person name="Wilkins M.J."/>
            <person name="Karaoz U."/>
            <person name="Brodie E.L."/>
            <person name="Williams K.H."/>
            <person name="Hubbard S.S."/>
            <person name="Banfield J.F."/>
        </authorList>
    </citation>
    <scope>NUCLEOTIDE SEQUENCE [LARGE SCALE GENOMIC DNA]</scope>
</reference>
<dbReference type="EMBL" id="MFQK01000039">
    <property type="protein sequence ID" value="OGH80564.1"/>
    <property type="molecule type" value="Genomic_DNA"/>
</dbReference>
<evidence type="ECO:0000313" key="2">
    <source>
        <dbReference type="Proteomes" id="UP000178726"/>
    </source>
</evidence>
<gene>
    <name evidence="1" type="ORF">A3I29_03920</name>
</gene>
<dbReference type="AlphaFoldDB" id="A0A1F6N9G0"/>
<sequence length="135" mass="14868">MKIAKNTAFKNFLQTISADREVSLLIASDAKGLKAYEKSLAKEGFTGAASAAALMQTLNNSGKHYLVVRQFTKEIYDIIVQFPTGQVELFDSSVMRSFIATPKNTLVIITTHSALNEAEQNGFNIRERTGMAYQA</sequence>
<evidence type="ECO:0000313" key="1">
    <source>
        <dbReference type="EMBL" id="OGH80564.1"/>
    </source>
</evidence>
<accession>A0A1F6N9G0</accession>
<proteinExistence type="predicted"/>